<comment type="subcellular location">
    <subcellularLocation>
        <location evidence="1">Cell membrane</location>
        <topology evidence="1">Multi-pass membrane protein</topology>
    </subcellularLocation>
</comment>
<dbReference type="SUPFAM" id="SSF103473">
    <property type="entry name" value="MFS general substrate transporter"/>
    <property type="match status" value="1"/>
</dbReference>
<feature type="transmembrane region" description="Helical" evidence="6">
    <location>
        <begin position="21"/>
        <end position="43"/>
    </location>
</feature>
<evidence type="ECO:0000256" key="2">
    <source>
        <dbReference type="ARBA" id="ARBA00022448"/>
    </source>
</evidence>
<evidence type="ECO:0000256" key="1">
    <source>
        <dbReference type="ARBA" id="ARBA00004651"/>
    </source>
</evidence>
<proteinExistence type="predicted"/>
<keyword evidence="4 6" id="KW-1133">Transmembrane helix</keyword>
<evidence type="ECO:0000313" key="8">
    <source>
        <dbReference type="EMBL" id="SBV99791.1"/>
    </source>
</evidence>
<feature type="transmembrane region" description="Helical" evidence="6">
    <location>
        <begin position="301"/>
        <end position="320"/>
    </location>
</feature>
<keyword evidence="5 6" id="KW-0472">Membrane</keyword>
<dbReference type="GO" id="GO:0022857">
    <property type="term" value="F:transmembrane transporter activity"/>
    <property type="evidence" value="ECO:0007669"/>
    <property type="project" value="InterPro"/>
</dbReference>
<keyword evidence="2" id="KW-0813">Transport</keyword>
<sequence length="414" mass="43296">MSTDVMTEGLTAARVHGGRRWLYAGVGLVVLLAAGFVYGWSIFSAPIGADFPEWTAAQLSLAFTICIAFFCLGGFLAGNLSKRIPVRVNVLFSAAMFLAGFFLVSRAQSLPMLYVSYGVLCGTASGFAYNSVMSTMTRWFPDCQGMISGVLLLGFGSSSMILGSLFNAATPARAGAWRHTFLVMGVVIAAVVALGALFFKLPPPDPAAPKARRDRGQAGRDLTPAQMVRTPCFWFFFLWMALISGVGLAVISQARHFAAAIGAGVEGGTITLAVGLISVCNGLGRAIFGGVFDTLGWKRTMTIVNGVSLVGVALLAAALFTGWFPLVAAGFIVTGLAYGGAPTMGSALVGDFFGQKNYPVNFSIVNMNLLLASFAGTLAGVLYDGSGSYVSTLAAIALCSAAAFAIMHCIRRPK</sequence>
<evidence type="ECO:0000259" key="7">
    <source>
        <dbReference type="PROSITE" id="PS50850"/>
    </source>
</evidence>
<evidence type="ECO:0000256" key="3">
    <source>
        <dbReference type="ARBA" id="ARBA00022692"/>
    </source>
</evidence>
<dbReference type="Gene3D" id="1.20.1250.20">
    <property type="entry name" value="MFS general substrate transporter like domains"/>
    <property type="match status" value="2"/>
</dbReference>
<reference evidence="8" key="1">
    <citation type="submission" date="2016-04" db="EMBL/GenBank/DDBJ databases">
        <authorList>
            <person name="Evans L.H."/>
            <person name="Alamgir A."/>
            <person name="Owens N."/>
            <person name="Weber N.D."/>
            <person name="Virtaneva K."/>
            <person name="Barbian K."/>
            <person name="Babar A."/>
            <person name="Rosenke K."/>
        </authorList>
    </citation>
    <scope>NUCLEOTIDE SEQUENCE</scope>
    <source>
        <strain evidence="8">86</strain>
    </source>
</reference>
<feature type="transmembrane region" description="Helical" evidence="6">
    <location>
        <begin position="111"/>
        <end position="129"/>
    </location>
</feature>
<feature type="transmembrane region" description="Helical" evidence="6">
    <location>
        <begin position="326"/>
        <end position="350"/>
    </location>
</feature>
<dbReference type="InterPro" id="IPR052983">
    <property type="entry name" value="MFS_Riboflavin_Transporter"/>
</dbReference>
<dbReference type="Pfam" id="PF07690">
    <property type="entry name" value="MFS_1"/>
    <property type="match status" value="1"/>
</dbReference>
<dbReference type="InterPro" id="IPR011701">
    <property type="entry name" value="MFS"/>
</dbReference>
<feature type="transmembrane region" description="Helical" evidence="6">
    <location>
        <begin position="55"/>
        <end position="76"/>
    </location>
</feature>
<gene>
    <name evidence="8" type="ORF">KL86CLO1_11257</name>
</gene>
<feature type="transmembrane region" description="Helical" evidence="6">
    <location>
        <begin position="232"/>
        <end position="251"/>
    </location>
</feature>
<protein>
    <submittedName>
        <fullName evidence="8">Transporter, major facilitator family protein</fullName>
    </submittedName>
</protein>
<dbReference type="PANTHER" id="PTHR43385">
    <property type="entry name" value="RIBOFLAVIN TRANSPORTER RIBJ"/>
    <property type="match status" value="1"/>
</dbReference>
<dbReference type="PANTHER" id="PTHR43385:SF1">
    <property type="entry name" value="RIBOFLAVIN TRANSPORTER RIBJ"/>
    <property type="match status" value="1"/>
</dbReference>
<evidence type="ECO:0000256" key="6">
    <source>
        <dbReference type="SAM" id="Phobius"/>
    </source>
</evidence>
<feature type="transmembrane region" description="Helical" evidence="6">
    <location>
        <begin position="362"/>
        <end position="383"/>
    </location>
</feature>
<name>A0A212JK45_9FIRM</name>
<dbReference type="InterPro" id="IPR036259">
    <property type="entry name" value="MFS_trans_sf"/>
</dbReference>
<feature type="domain" description="Major facilitator superfamily (MFS) profile" evidence="7">
    <location>
        <begin position="20"/>
        <end position="414"/>
    </location>
</feature>
<dbReference type="PROSITE" id="PS50850">
    <property type="entry name" value="MFS"/>
    <property type="match status" value="1"/>
</dbReference>
<feature type="transmembrane region" description="Helical" evidence="6">
    <location>
        <begin position="389"/>
        <end position="410"/>
    </location>
</feature>
<evidence type="ECO:0000256" key="5">
    <source>
        <dbReference type="ARBA" id="ARBA00023136"/>
    </source>
</evidence>
<dbReference type="AlphaFoldDB" id="A0A212JK45"/>
<keyword evidence="3 6" id="KW-0812">Transmembrane</keyword>
<feature type="transmembrane region" description="Helical" evidence="6">
    <location>
        <begin position="150"/>
        <end position="169"/>
    </location>
</feature>
<feature type="transmembrane region" description="Helical" evidence="6">
    <location>
        <begin position="181"/>
        <end position="199"/>
    </location>
</feature>
<dbReference type="InterPro" id="IPR020846">
    <property type="entry name" value="MFS_dom"/>
</dbReference>
<evidence type="ECO:0000256" key="4">
    <source>
        <dbReference type="ARBA" id="ARBA00022989"/>
    </source>
</evidence>
<organism evidence="8">
    <name type="scientific">uncultured Eubacteriales bacterium</name>
    <dbReference type="NCBI Taxonomy" id="172733"/>
    <lineage>
        <taxon>Bacteria</taxon>
        <taxon>Bacillati</taxon>
        <taxon>Bacillota</taxon>
        <taxon>Clostridia</taxon>
        <taxon>Eubacteriales</taxon>
        <taxon>environmental samples</taxon>
    </lineage>
</organism>
<dbReference type="GO" id="GO:0005886">
    <property type="term" value="C:plasma membrane"/>
    <property type="evidence" value="ECO:0007669"/>
    <property type="project" value="UniProtKB-SubCell"/>
</dbReference>
<accession>A0A212JK45</accession>
<feature type="transmembrane region" description="Helical" evidence="6">
    <location>
        <begin position="257"/>
        <end position="280"/>
    </location>
</feature>
<dbReference type="EMBL" id="FLUN01000001">
    <property type="protein sequence ID" value="SBV99791.1"/>
    <property type="molecule type" value="Genomic_DNA"/>
</dbReference>
<feature type="transmembrane region" description="Helical" evidence="6">
    <location>
        <begin position="88"/>
        <end position="105"/>
    </location>
</feature>